<feature type="compositionally biased region" description="Low complexity" evidence="1">
    <location>
        <begin position="18"/>
        <end position="31"/>
    </location>
</feature>
<organism evidence="2 3">
    <name type="scientific">Arthrobacter pityocampae</name>
    <dbReference type="NCBI Taxonomy" id="547334"/>
    <lineage>
        <taxon>Bacteria</taxon>
        <taxon>Bacillati</taxon>
        <taxon>Actinomycetota</taxon>
        <taxon>Actinomycetes</taxon>
        <taxon>Micrococcales</taxon>
        <taxon>Micrococcaceae</taxon>
        <taxon>Arthrobacter</taxon>
    </lineage>
</organism>
<name>A0A2S5IVD8_9MICC</name>
<evidence type="ECO:0000256" key="1">
    <source>
        <dbReference type="SAM" id="MobiDB-lite"/>
    </source>
</evidence>
<protein>
    <submittedName>
        <fullName evidence="2">Uncharacterized protein</fullName>
    </submittedName>
</protein>
<dbReference type="OrthoDB" id="4953248at2"/>
<evidence type="ECO:0000313" key="3">
    <source>
        <dbReference type="Proteomes" id="UP000239297"/>
    </source>
</evidence>
<dbReference type="Proteomes" id="UP000239297">
    <property type="component" value="Unassembled WGS sequence"/>
</dbReference>
<reference evidence="2 3" key="1">
    <citation type="journal article" date="2014" name="Int. J. Syst. Evol. Microbiol.">
        <title>Arthrobacter pityocampae sp. nov., isolated from Thaumetopoea pityocampa (Lep., Thaumetopoeidae).</title>
        <authorList>
            <person name="Ince I.A."/>
            <person name="Demirbag Z."/>
            <person name="Kati H."/>
        </authorList>
    </citation>
    <scope>NUCLEOTIDE SEQUENCE [LARGE SCALE GENOMIC DNA]</scope>
    <source>
        <strain evidence="2 3">Tp2</strain>
    </source>
</reference>
<evidence type="ECO:0000313" key="2">
    <source>
        <dbReference type="EMBL" id="PPB48497.1"/>
    </source>
</evidence>
<sequence length="63" mass="6284">MSEKSSDTPTSESEEQGTEQAVEQGAEQAGAPDEQDAGGYGGPATEDEVAPGFEAHNDGATGA</sequence>
<accession>A0A2S5IVD8</accession>
<comment type="caution">
    <text evidence="2">The sequence shown here is derived from an EMBL/GenBank/DDBJ whole genome shotgun (WGS) entry which is preliminary data.</text>
</comment>
<proteinExistence type="predicted"/>
<keyword evidence="3" id="KW-1185">Reference proteome</keyword>
<dbReference type="AlphaFoldDB" id="A0A2S5IVD8"/>
<gene>
    <name evidence="2" type="ORF">C4K88_12160</name>
</gene>
<dbReference type="RefSeq" id="WP_104121900.1">
    <property type="nucleotide sequence ID" value="NZ_PRKW01000005.1"/>
</dbReference>
<feature type="region of interest" description="Disordered" evidence="1">
    <location>
        <begin position="1"/>
        <end position="63"/>
    </location>
</feature>
<dbReference type="EMBL" id="PRKW01000005">
    <property type="protein sequence ID" value="PPB48497.1"/>
    <property type="molecule type" value="Genomic_DNA"/>
</dbReference>